<comment type="caution">
    <text evidence="1">The sequence shown here is derived from an EMBL/GenBank/DDBJ whole genome shotgun (WGS) entry which is preliminary data.</text>
</comment>
<accession>A0A120FQ93</accession>
<proteinExistence type="predicted"/>
<dbReference type="Proteomes" id="UP000057737">
    <property type="component" value="Unassembled WGS sequence"/>
</dbReference>
<gene>
    <name evidence="1" type="ORF">AS156_35895</name>
</gene>
<dbReference type="AlphaFoldDB" id="A0A120FQ93"/>
<protein>
    <submittedName>
        <fullName evidence="1">Uncharacterized protein</fullName>
    </submittedName>
</protein>
<organism evidence="1 2">
    <name type="scientific">Bradyrhizobium macuxiense</name>
    <dbReference type="NCBI Taxonomy" id="1755647"/>
    <lineage>
        <taxon>Bacteria</taxon>
        <taxon>Pseudomonadati</taxon>
        <taxon>Pseudomonadota</taxon>
        <taxon>Alphaproteobacteria</taxon>
        <taxon>Hyphomicrobiales</taxon>
        <taxon>Nitrobacteraceae</taxon>
        <taxon>Bradyrhizobium</taxon>
    </lineage>
</organism>
<dbReference type="RefSeq" id="WP_066503908.1">
    <property type="nucleotide sequence ID" value="NZ_LNCU01000039.1"/>
</dbReference>
<keyword evidence="2" id="KW-1185">Reference proteome</keyword>
<sequence>MQLWIKCTRYGKAEPYYVNISLVSGMSREDDKTILEFVGSNAQAIEVDETPKEVLALHLGASAGHGV</sequence>
<dbReference type="EMBL" id="LNCU01000039">
    <property type="protein sequence ID" value="KWV58189.1"/>
    <property type="molecule type" value="Genomic_DNA"/>
</dbReference>
<name>A0A120FQ93_9BRAD</name>
<dbReference type="OrthoDB" id="8241298at2"/>
<evidence type="ECO:0000313" key="2">
    <source>
        <dbReference type="Proteomes" id="UP000057737"/>
    </source>
</evidence>
<reference evidence="1 2" key="1">
    <citation type="submission" date="2015-11" db="EMBL/GenBank/DDBJ databases">
        <title>Draft Genome Sequence of the Strain BR 10303 (Bradyrhizobium sp.) isolated from nodules of Centrolobium paraense.</title>
        <authorList>
            <person name="Zelli J.E."/>
            <person name="Simoes-Araujo J.L."/>
            <person name="Barauna A.C."/>
            <person name="Silva K."/>
        </authorList>
    </citation>
    <scope>NUCLEOTIDE SEQUENCE [LARGE SCALE GENOMIC DNA]</scope>
    <source>
        <strain evidence="1 2">BR 10303</strain>
    </source>
</reference>
<evidence type="ECO:0000313" key="1">
    <source>
        <dbReference type="EMBL" id="KWV58189.1"/>
    </source>
</evidence>